<evidence type="ECO:0000313" key="2">
    <source>
        <dbReference type="Proteomes" id="UP000265120"/>
    </source>
</evidence>
<dbReference type="Proteomes" id="UP000265120">
    <property type="component" value="Chromosome 14"/>
</dbReference>
<keyword evidence="2" id="KW-1185">Reference proteome</keyword>
<sequence>VIQKVPLKKHLKYNCAFCAKTRSLLGVIAPEPCRHMQPQVAGVQWYKNVDLDPALLLFLKI</sequence>
<protein>
    <submittedName>
        <fullName evidence="1">Uncharacterized protein</fullName>
    </submittedName>
</protein>
<organism evidence="1 2">
    <name type="scientific">Cynoglossus semilaevis</name>
    <name type="common">Tongue sole</name>
    <dbReference type="NCBI Taxonomy" id="244447"/>
    <lineage>
        <taxon>Eukaryota</taxon>
        <taxon>Metazoa</taxon>
        <taxon>Chordata</taxon>
        <taxon>Craniata</taxon>
        <taxon>Vertebrata</taxon>
        <taxon>Euteleostomi</taxon>
        <taxon>Actinopterygii</taxon>
        <taxon>Neopterygii</taxon>
        <taxon>Teleostei</taxon>
        <taxon>Neoteleostei</taxon>
        <taxon>Acanthomorphata</taxon>
        <taxon>Carangaria</taxon>
        <taxon>Pleuronectiformes</taxon>
        <taxon>Pleuronectoidei</taxon>
        <taxon>Cynoglossidae</taxon>
        <taxon>Cynoglossinae</taxon>
        <taxon>Cynoglossus</taxon>
    </lineage>
</organism>
<dbReference type="InParanoid" id="A0A3P8W1V1"/>
<evidence type="ECO:0000313" key="1">
    <source>
        <dbReference type="Ensembl" id="ENSCSEP00000018530.1"/>
    </source>
</evidence>
<dbReference type="AlphaFoldDB" id="A0A3P8W1V1"/>
<name>A0A3P8W1V1_CYNSE</name>
<reference evidence="1" key="2">
    <citation type="submission" date="2025-08" db="UniProtKB">
        <authorList>
            <consortium name="Ensembl"/>
        </authorList>
    </citation>
    <scope>IDENTIFICATION</scope>
</reference>
<accession>A0A3P8W1V1</accession>
<reference evidence="1" key="3">
    <citation type="submission" date="2025-09" db="UniProtKB">
        <authorList>
            <consortium name="Ensembl"/>
        </authorList>
    </citation>
    <scope>IDENTIFICATION</scope>
</reference>
<proteinExistence type="predicted"/>
<dbReference type="Ensembl" id="ENSCSET00000018761.1">
    <property type="protein sequence ID" value="ENSCSEP00000018530.1"/>
    <property type="gene ID" value="ENSCSEG00000011879.1"/>
</dbReference>
<reference evidence="1 2" key="1">
    <citation type="journal article" date="2014" name="Nat. Genet.">
        <title>Whole-genome sequence of a flatfish provides insights into ZW sex chromosome evolution and adaptation to a benthic lifestyle.</title>
        <authorList>
            <person name="Chen S."/>
            <person name="Zhang G."/>
            <person name="Shao C."/>
            <person name="Huang Q."/>
            <person name="Liu G."/>
            <person name="Zhang P."/>
            <person name="Song W."/>
            <person name="An N."/>
            <person name="Chalopin D."/>
            <person name="Volff J.N."/>
            <person name="Hong Y."/>
            <person name="Li Q."/>
            <person name="Sha Z."/>
            <person name="Zhou H."/>
            <person name="Xie M."/>
            <person name="Yu Q."/>
            <person name="Liu Y."/>
            <person name="Xiang H."/>
            <person name="Wang N."/>
            <person name="Wu K."/>
            <person name="Yang C."/>
            <person name="Zhou Q."/>
            <person name="Liao X."/>
            <person name="Yang L."/>
            <person name="Hu Q."/>
            <person name="Zhang J."/>
            <person name="Meng L."/>
            <person name="Jin L."/>
            <person name="Tian Y."/>
            <person name="Lian J."/>
            <person name="Yang J."/>
            <person name="Miao G."/>
            <person name="Liu S."/>
            <person name="Liang Z."/>
            <person name="Yan F."/>
            <person name="Li Y."/>
            <person name="Sun B."/>
            <person name="Zhang H."/>
            <person name="Zhang J."/>
            <person name="Zhu Y."/>
            <person name="Du M."/>
            <person name="Zhao Y."/>
            <person name="Schartl M."/>
            <person name="Tang Q."/>
            <person name="Wang J."/>
        </authorList>
    </citation>
    <scope>NUCLEOTIDE SEQUENCE</scope>
</reference>